<evidence type="ECO:0000313" key="4">
    <source>
        <dbReference type="WBParaSite" id="TCNE_0001448401-mRNA-1"/>
    </source>
</evidence>
<dbReference type="EMBL" id="UYWY01022277">
    <property type="protein sequence ID" value="VDM45805.1"/>
    <property type="molecule type" value="Genomic_DNA"/>
</dbReference>
<evidence type="ECO:0000313" key="3">
    <source>
        <dbReference type="Proteomes" id="UP000050794"/>
    </source>
</evidence>
<organism evidence="3 4">
    <name type="scientific">Toxocara canis</name>
    <name type="common">Canine roundworm</name>
    <dbReference type="NCBI Taxonomy" id="6265"/>
    <lineage>
        <taxon>Eukaryota</taxon>
        <taxon>Metazoa</taxon>
        <taxon>Ecdysozoa</taxon>
        <taxon>Nematoda</taxon>
        <taxon>Chromadorea</taxon>
        <taxon>Rhabditida</taxon>
        <taxon>Spirurina</taxon>
        <taxon>Ascaridomorpha</taxon>
        <taxon>Ascaridoidea</taxon>
        <taxon>Toxocaridae</taxon>
        <taxon>Toxocara</taxon>
    </lineage>
</organism>
<feature type="region of interest" description="Disordered" evidence="1">
    <location>
        <begin position="33"/>
        <end position="52"/>
    </location>
</feature>
<dbReference type="AlphaFoldDB" id="A0A183V164"/>
<reference evidence="4" key="1">
    <citation type="submission" date="2016-06" db="UniProtKB">
        <authorList>
            <consortium name="WormBaseParasite"/>
        </authorList>
    </citation>
    <scope>IDENTIFICATION</scope>
</reference>
<evidence type="ECO:0000313" key="2">
    <source>
        <dbReference type="EMBL" id="VDM45805.1"/>
    </source>
</evidence>
<dbReference type="Proteomes" id="UP000050794">
    <property type="component" value="Unassembled WGS sequence"/>
</dbReference>
<keyword evidence="3" id="KW-1185">Reference proteome</keyword>
<protein>
    <submittedName>
        <fullName evidence="4">C2 NT-type domain-containing protein</fullName>
    </submittedName>
</protein>
<name>A0A183V164_TOXCA</name>
<sequence length="113" mass="12229">MLGGSFIRQFDPEMEVKSHRVLTFSKPELPSNGFATRSAKASGAGGAEHDSKGIQKVAVRVVTRGKRNRKKRQFAWNVSYEKPAGFEGVLGDSVVTLECAQNFNAQGGSDLSL</sequence>
<accession>A0A183V164</accession>
<proteinExistence type="predicted"/>
<gene>
    <name evidence="2" type="ORF">TCNE_LOCUS14484</name>
</gene>
<evidence type="ECO:0000256" key="1">
    <source>
        <dbReference type="SAM" id="MobiDB-lite"/>
    </source>
</evidence>
<dbReference type="WBParaSite" id="TCNE_0001448401-mRNA-1">
    <property type="protein sequence ID" value="TCNE_0001448401-mRNA-1"/>
    <property type="gene ID" value="TCNE_0001448401"/>
</dbReference>
<reference evidence="2 3" key="2">
    <citation type="submission" date="2018-11" db="EMBL/GenBank/DDBJ databases">
        <authorList>
            <consortium name="Pathogen Informatics"/>
        </authorList>
    </citation>
    <scope>NUCLEOTIDE SEQUENCE [LARGE SCALE GENOMIC DNA]</scope>
</reference>